<organism evidence="1">
    <name type="scientific">uncultured Caudovirales phage</name>
    <dbReference type="NCBI Taxonomy" id="2100421"/>
    <lineage>
        <taxon>Viruses</taxon>
        <taxon>Duplodnaviria</taxon>
        <taxon>Heunggongvirae</taxon>
        <taxon>Uroviricota</taxon>
        <taxon>Caudoviricetes</taxon>
        <taxon>Peduoviridae</taxon>
        <taxon>Maltschvirus</taxon>
        <taxon>Maltschvirus maltsch</taxon>
    </lineage>
</organism>
<dbReference type="EMBL" id="LR796439">
    <property type="protein sequence ID" value="CAB4143888.1"/>
    <property type="molecule type" value="Genomic_DNA"/>
</dbReference>
<protein>
    <submittedName>
        <fullName evidence="1">Uncharacterized protein</fullName>
    </submittedName>
</protein>
<dbReference type="EMBL" id="LR797152">
    <property type="protein sequence ID" value="CAB4189706.1"/>
    <property type="molecule type" value="Genomic_DNA"/>
</dbReference>
<evidence type="ECO:0000313" key="1">
    <source>
        <dbReference type="EMBL" id="CAB4143888.1"/>
    </source>
</evidence>
<gene>
    <name evidence="2" type="ORF">UFOVP1045_55</name>
    <name evidence="3" type="ORF">UFOVP1194_9</name>
    <name evidence="4" type="ORF">UFOVP1641_5</name>
    <name evidence="1" type="ORF">UFOVP466_8</name>
</gene>
<name>A0A6J5MB41_9CAUD</name>
<dbReference type="EMBL" id="LR796996">
    <property type="protein sequence ID" value="CAB4180582.1"/>
    <property type="molecule type" value="Genomic_DNA"/>
</dbReference>
<dbReference type="EMBL" id="LR797505">
    <property type="protein sequence ID" value="CAB4221768.1"/>
    <property type="molecule type" value="Genomic_DNA"/>
</dbReference>
<evidence type="ECO:0000313" key="4">
    <source>
        <dbReference type="EMBL" id="CAB4221768.1"/>
    </source>
</evidence>
<proteinExistence type="predicted"/>
<reference evidence="1" key="1">
    <citation type="submission" date="2020-04" db="EMBL/GenBank/DDBJ databases">
        <authorList>
            <person name="Chiriac C."/>
            <person name="Salcher M."/>
            <person name="Ghai R."/>
            <person name="Kavagutti S V."/>
        </authorList>
    </citation>
    <scope>NUCLEOTIDE SEQUENCE</scope>
</reference>
<evidence type="ECO:0000313" key="2">
    <source>
        <dbReference type="EMBL" id="CAB4180582.1"/>
    </source>
</evidence>
<sequence length="43" mass="4574">MSVDNLRQITRTVGVFCAVAAYPALFREVAIDAGKALGFSVTD</sequence>
<evidence type="ECO:0000313" key="3">
    <source>
        <dbReference type="EMBL" id="CAB4189706.1"/>
    </source>
</evidence>
<accession>A0A6J5MB41</accession>